<dbReference type="GO" id="GO:0106350">
    <property type="term" value="F:all-trans-octaprenyl-diphosphate synthase activity"/>
    <property type="evidence" value="ECO:0007669"/>
    <property type="project" value="UniProtKB-EC"/>
</dbReference>
<dbReference type="PROSITE" id="PS00723">
    <property type="entry name" value="POLYPRENYL_SYNTHASE_1"/>
    <property type="match status" value="1"/>
</dbReference>
<evidence type="ECO:0000256" key="2">
    <source>
        <dbReference type="ARBA" id="ARBA00006706"/>
    </source>
</evidence>
<dbReference type="OrthoDB" id="9805316at2"/>
<dbReference type="AlphaFoldDB" id="A0A517MSJ4"/>
<reference evidence="7 8" key="1">
    <citation type="submission" date="2019-02" db="EMBL/GenBank/DDBJ databases">
        <title>Deep-cultivation of Planctomycetes and their phenomic and genomic characterization uncovers novel biology.</title>
        <authorList>
            <person name="Wiegand S."/>
            <person name="Jogler M."/>
            <person name="Boedeker C."/>
            <person name="Pinto D."/>
            <person name="Vollmers J."/>
            <person name="Rivas-Marin E."/>
            <person name="Kohn T."/>
            <person name="Peeters S.H."/>
            <person name="Heuer A."/>
            <person name="Rast P."/>
            <person name="Oberbeckmann S."/>
            <person name="Bunk B."/>
            <person name="Jeske O."/>
            <person name="Meyerdierks A."/>
            <person name="Storesund J.E."/>
            <person name="Kallscheuer N."/>
            <person name="Luecker S."/>
            <person name="Lage O.M."/>
            <person name="Pohl T."/>
            <person name="Merkel B.J."/>
            <person name="Hornburger P."/>
            <person name="Mueller R.-W."/>
            <person name="Bruemmer F."/>
            <person name="Labrenz M."/>
            <person name="Spormann A.M."/>
            <person name="Op den Camp H."/>
            <person name="Overmann J."/>
            <person name="Amann R."/>
            <person name="Jetten M.S.M."/>
            <person name="Mascher T."/>
            <person name="Medema M.H."/>
            <person name="Devos D.P."/>
            <person name="Kaster A.-K."/>
            <person name="Ovreas L."/>
            <person name="Rohde M."/>
            <person name="Galperin M.Y."/>
            <person name="Jogler C."/>
        </authorList>
    </citation>
    <scope>NUCLEOTIDE SEQUENCE [LARGE SCALE GENOMIC DNA]</scope>
    <source>
        <strain evidence="7 8">HG15A2</strain>
    </source>
</reference>
<dbReference type="EMBL" id="CP036263">
    <property type="protein sequence ID" value="QDS97767.1"/>
    <property type="molecule type" value="Genomic_DNA"/>
</dbReference>
<gene>
    <name evidence="7" type="primary">ispB</name>
    <name evidence="7" type="ORF">HG15A2_10340</name>
</gene>
<evidence type="ECO:0000256" key="3">
    <source>
        <dbReference type="ARBA" id="ARBA00022679"/>
    </source>
</evidence>
<dbReference type="Pfam" id="PF00348">
    <property type="entry name" value="polyprenyl_synt"/>
    <property type="match status" value="1"/>
</dbReference>
<protein>
    <submittedName>
        <fullName evidence="7">Octaprenyl-diphosphate synthase</fullName>
        <ecNumber evidence="7">2.5.1.90</ecNumber>
    </submittedName>
</protein>
<dbReference type="InterPro" id="IPR000092">
    <property type="entry name" value="Polyprenyl_synt"/>
</dbReference>
<dbReference type="PANTHER" id="PTHR12001">
    <property type="entry name" value="GERANYLGERANYL PYROPHOSPHATE SYNTHASE"/>
    <property type="match status" value="1"/>
</dbReference>
<evidence type="ECO:0000313" key="7">
    <source>
        <dbReference type="EMBL" id="QDS97767.1"/>
    </source>
</evidence>
<keyword evidence="8" id="KW-1185">Reference proteome</keyword>
<keyword evidence="5" id="KW-0460">Magnesium</keyword>
<dbReference type="SUPFAM" id="SSF48576">
    <property type="entry name" value="Terpenoid synthases"/>
    <property type="match status" value="1"/>
</dbReference>
<dbReference type="Gene3D" id="1.10.600.10">
    <property type="entry name" value="Farnesyl Diphosphate Synthase"/>
    <property type="match status" value="1"/>
</dbReference>
<comment type="cofactor">
    <cofactor evidence="1">
        <name>Mg(2+)</name>
        <dbReference type="ChEBI" id="CHEBI:18420"/>
    </cofactor>
</comment>
<accession>A0A517MSJ4</accession>
<proteinExistence type="inferred from homology"/>
<dbReference type="RefSeq" id="WP_145058399.1">
    <property type="nucleotide sequence ID" value="NZ_CP036263.1"/>
</dbReference>
<evidence type="ECO:0000313" key="8">
    <source>
        <dbReference type="Proteomes" id="UP000319852"/>
    </source>
</evidence>
<organism evidence="7 8">
    <name type="scientific">Adhaeretor mobilis</name>
    <dbReference type="NCBI Taxonomy" id="1930276"/>
    <lineage>
        <taxon>Bacteria</taxon>
        <taxon>Pseudomonadati</taxon>
        <taxon>Planctomycetota</taxon>
        <taxon>Planctomycetia</taxon>
        <taxon>Pirellulales</taxon>
        <taxon>Lacipirellulaceae</taxon>
        <taxon>Adhaeretor</taxon>
    </lineage>
</organism>
<dbReference type="EC" id="2.5.1.90" evidence="7"/>
<evidence type="ECO:0000256" key="6">
    <source>
        <dbReference type="RuleBase" id="RU004466"/>
    </source>
</evidence>
<dbReference type="InterPro" id="IPR008949">
    <property type="entry name" value="Isoprenoid_synthase_dom_sf"/>
</dbReference>
<name>A0A517MSJ4_9BACT</name>
<dbReference type="KEGG" id="amob:HG15A2_10340"/>
<sequence>MTTQCPPAVLNDRLAKLFAPIATELATAESRLRSELQHREPFINELAQHSFRMSGKRLRPALLLLSASACGEVNEAHRTLAPVVEMVHTATLVHDDILDEAVVRRHADTVNARWDNQTSVLLGDYLFTHAFYLASSLDTPLGCRIIGRATNRVCEGELLQTASSGDFHLSRDSYLHIIDAKTAALCACACELGAQFADVDNKTVAAFEAYGTNLGIAFQIADDLLDIVGEEQAAGKSLGTDLTHCKMTLPLIELRDRLAPSERNELQTLCEQPTQENLVRIRDWLEDSGSLARARQTAIDYAGQAVEQIKDLCPSTGDNGTAQRHQAHQSLVELANFVINRSA</sequence>
<evidence type="ECO:0000256" key="5">
    <source>
        <dbReference type="ARBA" id="ARBA00022842"/>
    </source>
</evidence>
<evidence type="ECO:0000256" key="4">
    <source>
        <dbReference type="ARBA" id="ARBA00022723"/>
    </source>
</evidence>
<dbReference type="PROSITE" id="PS00444">
    <property type="entry name" value="POLYPRENYL_SYNTHASE_2"/>
    <property type="match status" value="1"/>
</dbReference>
<dbReference type="SFLD" id="SFLDS00005">
    <property type="entry name" value="Isoprenoid_Synthase_Type_I"/>
    <property type="match status" value="1"/>
</dbReference>
<comment type="similarity">
    <text evidence="2 6">Belongs to the FPP/GGPP synthase family.</text>
</comment>
<dbReference type="GO" id="GO:0046872">
    <property type="term" value="F:metal ion binding"/>
    <property type="evidence" value="ECO:0007669"/>
    <property type="project" value="UniProtKB-KW"/>
</dbReference>
<dbReference type="CDD" id="cd00685">
    <property type="entry name" value="Trans_IPPS_HT"/>
    <property type="match status" value="1"/>
</dbReference>
<keyword evidence="3 6" id="KW-0808">Transferase</keyword>
<dbReference type="GO" id="GO:0008299">
    <property type="term" value="P:isoprenoid biosynthetic process"/>
    <property type="evidence" value="ECO:0007669"/>
    <property type="project" value="InterPro"/>
</dbReference>
<keyword evidence="4" id="KW-0479">Metal-binding</keyword>
<evidence type="ECO:0000256" key="1">
    <source>
        <dbReference type="ARBA" id="ARBA00001946"/>
    </source>
</evidence>
<dbReference type="PANTHER" id="PTHR12001:SF69">
    <property type="entry name" value="ALL TRANS-POLYPRENYL-DIPHOSPHATE SYNTHASE PDSS1"/>
    <property type="match status" value="1"/>
</dbReference>
<dbReference type="Proteomes" id="UP000319852">
    <property type="component" value="Chromosome"/>
</dbReference>
<dbReference type="InterPro" id="IPR033749">
    <property type="entry name" value="Polyprenyl_synt_CS"/>
</dbReference>